<evidence type="ECO:0000313" key="1">
    <source>
        <dbReference type="EMBL" id="GII22178.1"/>
    </source>
</evidence>
<dbReference type="EMBL" id="BOON01000017">
    <property type="protein sequence ID" value="GII22178.1"/>
    <property type="molecule type" value="Genomic_DNA"/>
</dbReference>
<keyword evidence="2" id="KW-1185">Reference proteome</keyword>
<gene>
    <name evidence="1" type="ORF">Pme01_17750</name>
</gene>
<protein>
    <submittedName>
        <fullName evidence="1">Uncharacterized protein</fullName>
    </submittedName>
</protein>
<comment type="caution">
    <text evidence="1">The sequence shown here is derived from an EMBL/GenBank/DDBJ whole genome shotgun (WGS) entry which is preliminary data.</text>
</comment>
<dbReference type="AlphaFoldDB" id="A0A8J3T983"/>
<organism evidence="1 2">
    <name type="scientific">Planosporangium mesophilum</name>
    <dbReference type="NCBI Taxonomy" id="689768"/>
    <lineage>
        <taxon>Bacteria</taxon>
        <taxon>Bacillati</taxon>
        <taxon>Actinomycetota</taxon>
        <taxon>Actinomycetes</taxon>
        <taxon>Micromonosporales</taxon>
        <taxon>Micromonosporaceae</taxon>
        <taxon>Planosporangium</taxon>
    </lineage>
</organism>
<accession>A0A8J3T983</accession>
<dbReference type="Proteomes" id="UP000599074">
    <property type="component" value="Unassembled WGS sequence"/>
</dbReference>
<sequence>MQGRLSLLNRVDPVRSIVLTSTDMPQLVDELEAAYDLATTDAQRQYLAAIRALARVCADDRGLELHFDGD</sequence>
<reference evidence="1" key="1">
    <citation type="submission" date="2021-01" db="EMBL/GenBank/DDBJ databases">
        <title>Whole genome shotgun sequence of Planosporangium mesophilum NBRC 109066.</title>
        <authorList>
            <person name="Komaki H."/>
            <person name="Tamura T."/>
        </authorList>
    </citation>
    <scope>NUCLEOTIDE SEQUENCE</scope>
    <source>
        <strain evidence="1">NBRC 109066</strain>
    </source>
</reference>
<name>A0A8J3T983_9ACTN</name>
<proteinExistence type="predicted"/>
<evidence type="ECO:0000313" key="2">
    <source>
        <dbReference type="Proteomes" id="UP000599074"/>
    </source>
</evidence>